<keyword evidence="4" id="KW-1185">Reference proteome</keyword>
<reference evidence="3 4" key="1">
    <citation type="journal article" date="2019" name="Int. J. Syst. Evol. Microbiol.">
        <title>The Global Catalogue of Microorganisms (GCM) 10K type strain sequencing project: providing services to taxonomists for standard genome sequencing and annotation.</title>
        <authorList>
            <consortium name="The Broad Institute Genomics Platform"/>
            <consortium name="The Broad Institute Genome Sequencing Center for Infectious Disease"/>
            <person name="Wu L."/>
            <person name="Ma J."/>
        </authorList>
    </citation>
    <scope>NUCLEOTIDE SEQUENCE [LARGE SCALE GENOMIC DNA]</scope>
    <source>
        <strain evidence="3 4">JCM 3272</strain>
    </source>
</reference>
<accession>A0ABN3FC93</accession>
<organism evidence="3 4">
    <name type="scientific">Dactylosporangium salmoneum</name>
    <dbReference type="NCBI Taxonomy" id="53361"/>
    <lineage>
        <taxon>Bacteria</taxon>
        <taxon>Bacillati</taxon>
        <taxon>Actinomycetota</taxon>
        <taxon>Actinomycetes</taxon>
        <taxon>Micromonosporales</taxon>
        <taxon>Micromonosporaceae</taxon>
        <taxon>Dactylosporangium</taxon>
    </lineage>
</organism>
<dbReference type="Proteomes" id="UP001501444">
    <property type="component" value="Unassembled WGS sequence"/>
</dbReference>
<gene>
    <name evidence="3" type="ORF">GCM10010170_000860</name>
</gene>
<feature type="region of interest" description="Disordered" evidence="1">
    <location>
        <begin position="1"/>
        <end position="26"/>
    </location>
</feature>
<evidence type="ECO:0000313" key="4">
    <source>
        <dbReference type="Proteomes" id="UP001501444"/>
    </source>
</evidence>
<keyword evidence="2" id="KW-0812">Transmembrane</keyword>
<proteinExistence type="predicted"/>
<keyword evidence="2" id="KW-0472">Membrane</keyword>
<keyword evidence="2" id="KW-1133">Transmembrane helix</keyword>
<dbReference type="RefSeq" id="WP_344610134.1">
    <property type="nucleotide sequence ID" value="NZ_BAAARV010000003.1"/>
</dbReference>
<comment type="caution">
    <text evidence="3">The sequence shown here is derived from an EMBL/GenBank/DDBJ whole genome shotgun (WGS) entry which is preliminary data.</text>
</comment>
<evidence type="ECO:0000313" key="3">
    <source>
        <dbReference type="EMBL" id="GAA2326229.1"/>
    </source>
</evidence>
<feature type="transmembrane region" description="Helical" evidence="2">
    <location>
        <begin position="38"/>
        <end position="62"/>
    </location>
</feature>
<dbReference type="EMBL" id="BAAARV010000003">
    <property type="protein sequence ID" value="GAA2326229.1"/>
    <property type="molecule type" value="Genomic_DNA"/>
</dbReference>
<name>A0ABN3FC93_9ACTN</name>
<sequence length="184" mass="19001">MTDPYPQKFGHPSTWPTPAEEPSPPPLMLVRPRRRTQAAVRMTVAAAAAVTLTGGALVVAGATGAGPAAGIFKDPGVAACEQIRDGAAAARSRPPGAPRASSPDDLEAYQAFRKQFADSRYGDLRAAGTEVLDLLHQLSGADPAKDEDAGLTLVVAGPLVQKWATLTGACGNHGVTIPKLTELN</sequence>
<protein>
    <recommendedName>
        <fullName evidence="5">Haemophore haem-binding domain-containing protein</fullName>
    </recommendedName>
</protein>
<evidence type="ECO:0008006" key="5">
    <source>
        <dbReference type="Google" id="ProtNLM"/>
    </source>
</evidence>
<evidence type="ECO:0000256" key="1">
    <source>
        <dbReference type="SAM" id="MobiDB-lite"/>
    </source>
</evidence>
<evidence type="ECO:0000256" key="2">
    <source>
        <dbReference type="SAM" id="Phobius"/>
    </source>
</evidence>